<comment type="caution">
    <text evidence="1">The sequence shown here is derived from an EMBL/GenBank/DDBJ whole genome shotgun (WGS) entry which is preliminary data.</text>
</comment>
<gene>
    <name evidence="1" type="ORF">HPB50_018894</name>
</gene>
<sequence>MMRGQGYDGAAAMSGAFNGVQALILKDFPTALYTHCSSHSLNLCLSDASAVQDIRRAFGTISEAYVMASSGGAKVCWMLVWLLVLIFVAFWVASFAAFWYILVYVLVPCVPAAKDVAALLHRGVLLPYFCSDNLVNGRDINSGVQFICSGGTVPT</sequence>
<evidence type="ECO:0000313" key="2">
    <source>
        <dbReference type="Proteomes" id="UP000821845"/>
    </source>
</evidence>
<dbReference type="EMBL" id="CM023481">
    <property type="protein sequence ID" value="KAH6947422.1"/>
    <property type="molecule type" value="Genomic_DNA"/>
</dbReference>
<organism evidence="1 2">
    <name type="scientific">Hyalomma asiaticum</name>
    <name type="common">Tick</name>
    <dbReference type="NCBI Taxonomy" id="266040"/>
    <lineage>
        <taxon>Eukaryota</taxon>
        <taxon>Metazoa</taxon>
        <taxon>Ecdysozoa</taxon>
        <taxon>Arthropoda</taxon>
        <taxon>Chelicerata</taxon>
        <taxon>Arachnida</taxon>
        <taxon>Acari</taxon>
        <taxon>Parasitiformes</taxon>
        <taxon>Ixodida</taxon>
        <taxon>Ixodoidea</taxon>
        <taxon>Ixodidae</taxon>
        <taxon>Hyalomminae</taxon>
        <taxon>Hyalomma</taxon>
    </lineage>
</organism>
<keyword evidence="2" id="KW-1185">Reference proteome</keyword>
<proteinExistence type="predicted"/>
<protein>
    <submittedName>
        <fullName evidence="1">Uncharacterized protein</fullName>
    </submittedName>
</protein>
<dbReference type="Proteomes" id="UP000821845">
    <property type="component" value="Chromosome 1"/>
</dbReference>
<name>A0ACB7TPY5_HYAAI</name>
<evidence type="ECO:0000313" key="1">
    <source>
        <dbReference type="EMBL" id="KAH6947422.1"/>
    </source>
</evidence>
<reference evidence="1" key="1">
    <citation type="submission" date="2020-05" db="EMBL/GenBank/DDBJ databases">
        <title>Large-scale comparative analyses of tick genomes elucidate their genetic diversity and vector capacities.</title>
        <authorList>
            <person name="Jia N."/>
            <person name="Wang J."/>
            <person name="Shi W."/>
            <person name="Du L."/>
            <person name="Sun Y."/>
            <person name="Zhan W."/>
            <person name="Jiang J."/>
            <person name="Wang Q."/>
            <person name="Zhang B."/>
            <person name="Ji P."/>
            <person name="Sakyi L.B."/>
            <person name="Cui X."/>
            <person name="Yuan T."/>
            <person name="Jiang B."/>
            <person name="Yang W."/>
            <person name="Lam T.T.-Y."/>
            <person name="Chang Q."/>
            <person name="Ding S."/>
            <person name="Wang X."/>
            <person name="Zhu J."/>
            <person name="Ruan X."/>
            <person name="Zhao L."/>
            <person name="Wei J."/>
            <person name="Que T."/>
            <person name="Du C."/>
            <person name="Cheng J."/>
            <person name="Dai P."/>
            <person name="Han X."/>
            <person name="Huang E."/>
            <person name="Gao Y."/>
            <person name="Liu J."/>
            <person name="Shao H."/>
            <person name="Ye R."/>
            <person name="Li L."/>
            <person name="Wei W."/>
            <person name="Wang X."/>
            <person name="Wang C."/>
            <person name="Yang T."/>
            <person name="Huo Q."/>
            <person name="Li W."/>
            <person name="Guo W."/>
            <person name="Chen H."/>
            <person name="Zhou L."/>
            <person name="Ni X."/>
            <person name="Tian J."/>
            <person name="Zhou Y."/>
            <person name="Sheng Y."/>
            <person name="Liu T."/>
            <person name="Pan Y."/>
            <person name="Xia L."/>
            <person name="Li J."/>
            <person name="Zhao F."/>
            <person name="Cao W."/>
        </authorList>
    </citation>
    <scope>NUCLEOTIDE SEQUENCE</scope>
    <source>
        <strain evidence="1">Hyas-2018</strain>
    </source>
</reference>
<accession>A0ACB7TPY5</accession>